<evidence type="ECO:0000259" key="14">
    <source>
        <dbReference type="PROSITE" id="PS51903"/>
    </source>
</evidence>
<evidence type="ECO:0000256" key="5">
    <source>
        <dbReference type="ARBA" id="ARBA00023016"/>
    </source>
</evidence>
<dbReference type="GO" id="GO:0006508">
    <property type="term" value="P:proteolysis"/>
    <property type="evidence" value="ECO:0007669"/>
    <property type="project" value="UniProtKB-KW"/>
</dbReference>
<dbReference type="PROSITE" id="PS51903">
    <property type="entry name" value="CLP_R"/>
    <property type="match status" value="1"/>
</dbReference>
<dbReference type="SUPFAM" id="SSF52540">
    <property type="entry name" value="P-loop containing nucleoside triphosphate hydrolases"/>
    <property type="match status" value="2"/>
</dbReference>
<dbReference type="InterPro" id="IPR003593">
    <property type="entry name" value="AAA+_ATPase"/>
</dbReference>
<evidence type="ECO:0000256" key="1">
    <source>
        <dbReference type="ARBA" id="ARBA00008675"/>
    </source>
</evidence>
<dbReference type="PROSITE" id="PS50151">
    <property type="entry name" value="UVR"/>
    <property type="match status" value="1"/>
</dbReference>
<dbReference type="CDD" id="cd00009">
    <property type="entry name" value="AAA"/>
    <property type="match status" value="1"/>
</dbReference>
<evidence type="ECO:0000313" key="15">
    <source>
        <dbReference type="EMBL" id="MBR7827768.1"/>
    </source>
</evidence>
<keyword evidence="15" id="KW-0378">Hydrolase</keyword>
<accession>A0A941EBW5</accession>
<comment type="caution">
    <text evidence="15">The sequence shown here is derived from an EMBL/GenBank/DDBJ whole genome shotgun (WGS) entry which is preliminary data.</text>
</comment>
<dbReference type="InterPro" id="IPR001943">
    <property type="entry name" value="UVR_dom"/>
</dbReference>
<gene>
    <name evidence="15" type="ORF">KDK95_15725</name>
</gene>
<dbReference type="InterPro" id="IPR003959">
    <property type="entry name" value="ATPase_AAA_core"/>
</dbReference>
<dbReference type="AlphaFoldDB" id="A0A941EBW5"/>
<dbReference type="Pfam" id="PF10431">
    <property type="entry name" value="ClpB_D2-small"/>
    <property type="match status" value="1"/>
</dbReference>
<feature type="domain" description="UVR" evidence="13">
    <location>
        <begin position="441"/>
        <end position="476"/>
    </location>
</feature>
<evidence type="ECO:0000256" key="11">
    <source>
        <dbReference type="SAM" id="Coils"/>
    </source>
</evidence>
<dbReference type="Pfam" id="PF17871">
    <property type="entry name" value="AAA_lid_9"/>
    <property type="match status" value="1"/>
</dbReference>
<evidence type="ECO:0000313" key="16">
    <source>
        <dbReference type="Proteomes" id="UP000676325"/>
    </source>
</evidence>
<dbReference type="FunFam" id="3.40.50.300:FF:000025">
    <property type="entry name" value="ATP-dependent Clp protease subunit"/>
    <property type="match status" value="1"/>
</dbReference>
<dbReference type="InterPro" id="IPR028299">
    <property type="entry name" value="ClpA/B_CS2"/>
</dbReference>
<dbReference type="InterPro" id="IPR001270">
    <property type="entry name" value="ClpA/B"/>
</dbReference>
<keyword evidence="5" id="KW-0346">Stress response</keyword>
<comment type="subunit">
    <text evidence="8">Homohexamer. The oligomerization is ATP-dependent.</text>
</comment>
<dbReference type="Gene3D" id="4.10.860.10">
    <property type="entry name" value="UVR domain"/>
    <property type="match status" value="1"/>
</dbReference>
<dbReference type="PROSITE" id="PS00870">
    <property type="entry name" value="CLPAB_1"/>
    <property type="match status" value="1"/>
</dbReference>
<dbReference type="Pfam" id="PF00004">
    <property type="entry name" value="AAA"/>
    <property type="match status" value="1"/>
</dbReference>
<dbReference type="GO" id="GO:0016887">
    <property type="term" value="F:ATP hydrolysis activity"/>
    <property type="evidence" value="ECO:0007669"/>
    <property type="project" value="InterPro"/>
</dbReference>
<keyword evidence="4 10" id="KW-0067">ATP-binding</keyword>
<keyword evidence="16" id="KW-1185">Reference proteome</keyword>
<proteinExistence type="inferred from homology"/>
<dbReference type="InterPro" id="IPR004176">
    <property type="entry name" value="Clp_R_N"/>
</dbReference>
<dbReference type="GO" id="GO:0005524">
    <property type="term" value="F:ATP binding"/>
    <property type="evidence" value="ECO:0007669"/>
    <property type="project" value="UniProtKB-KW"/>
</dbReference>
<dbReference type="GO" id="GO:0005737">
    <property type="term" value="C:cytoplasm"/>
    <property type="evidence" value="ECO:0007669"/>
    <property type="project" value="TreeGrafter"/>
</dbReference>
<dbReference type="GO" id="GO:0034605">
    <property type="term" value="P:cellular response to heat"/>
    <property type="evidence" value="ECO:0007669"/>
    <property type="project" value="TreeGrafter"/>
</dbReference>
<evidence type="ECO:0000256" key="12">
    <source>
        <dbReference type="SAM" id="MobiDB-lite"/>
    </source>
</evidence>
<dbReference type="PANTHER" id="PTHR11638">
    <property type="entry name" value="ATP-DEPENDENT CLP PROTEASE"/>
    <property type="match status" value="1"/>
</dbReference>
<sequence length="823" mass="89614">MSSYGGFGGQDPFGELLGRFFGMSPASSPPAVQRVPIGRLLTESARELLTQASVRAQADGSADLDTEHLLWAATRIEPTRSAFSRAGADPDQVAKAIEAALPGESEAASAEPGLTPAAKRVLLGAHARSQGEGASYIGAEHILAALLDDPDSGAGRFLRGQRIEVSDPSAPRGRRPRADSDTPTLDQYGRDLTEEARAGRLDPVVGRAGEIEQTIEILSRRGKNNPVLIGEPGVGKTAIVEGLAQRIVAGEVPKTLEGKRVVALDLPGLVAGAKYRGEFEERLKGVIEEVRGASDSTILFIDELHTVVGAGSGGEGAMDAGNILKPALARGELHVVGATTIDEYRRHVEKDAALERRFQPVMIPEPTVEETIQILEGLRDSYEAHHQVRFSDDALVAAAELSDRYVSDRFLPDKAIDLVDQAGARIRLRSLGKSTDVVSREDELARLRREKDQAVGAEDYEKANELKSEIDRVEAELAGVEERREGVMQVTANDIAEIVSRRTGIPVAQLTESEKQRLLGLEDALHERVVGQDEAVAAVAEAVRRNRAGMGDPNRPVGSFLFLGPTGVGKTELAKALAQLLFGDEDRMIRFDMSEFQEKHTVSRLVGSPPGYVGYEDAAQLTDKVRRRPYSVLLFDEIEKAHPDVFNTLLQVLDDGRLTDAKGRTVDFRHTVVILTSNVGSQLILAHQGRADEIRDQLMEQLAKRFLPEFLNRIDEIVVFHALTEQDLSSIIELLLDRSRRRVKAQGMELEVTDEAKRRLVELGHRPEFGARPLRRTLQTELDNRLAVLLLDGTAKPGDTIVADVGEDGKLTVRLAGGAENDD</sequence>
<organism evidence="15 16">
    <name type="scientific">Actinospica acidithermotolerans</name>
    <dbReference type="NCBI Taxonomy" id="2828514"/>
    <lineage>
        <taxon>Bacteria</taxon>
        <taxon>Bacillati</taxon>
        <taxon>Actinomycetota</taxon>
        <taxon>Actinomycetes</taxon>
        <taxon>Catenulisporales</taxon>
        <taxon>Actinospicaceae</taxon>
        <taxon>Actinospica</taxon>
    </lineage>
</organism>
<dbReference type="Gene3D" id="3.40.50.300">
    <property type="entry name" value="P-loop containing nucleotide triphosphate hydrolases"/>
    <property type="match status" value="2"/>
</dbReference>
<feature type="region of interest" description="Disordered" evidence="12">
    <location>
        <begin position="160"/>
        <end position="187"/>
    </location>
</feature>
<reference evidence="15" key="1">
    <citation type="submission" date="2021-04" db="EMBL/GenBank/DDBJ databases">
        <title>Genome based classification of Actinospica acidithermotolerans sp. nov., an actinobacterium isolated from an Indonesian hot spring.</title>
        <authorList>
            <person name="Kusuma A.B."/>
            <person name="Putra K.E."/>
            <person name="Nafisah S."/>
            <person name="Loh J."/>
            <person name="Nouioui I."/>
            <person name="Goodfellow M."/>
        </authorList>
    </citation>
    <scope>NUCLEOTIDE SEQUENCE</scope>
    <source>
        <strain evidence="15">MGRD01-02</strain>
    </source>
</reference>
<dbReference type="InterPro" id="IPR050130">
    <property type="entry name" value="ClpA_ClpB"/>
</dbReference>
<protein>
    <submittedName>
        <fullName evidence="15">ATP-dependent Clp protease ATP-binding subunit</fullName>
    </submittedName>
</protein>
<evidence type="ECO:0000256" key="3">
    <source>
        <dbReference type="ARBA" id="ARBA00022741"/>
    </source>
</evidence>
<evidence type="ECO:0000256" key="4">
    <source>
        <dbReference type="ARBA" id="ARBA00022840"/>
    </source>
</evidence>
<feature type="coiled-coil region" evidence="11">
    <location>
        <begin position="463"/>
        <end position="490"/>
    </location>
</feature>
<evidence type="ECO:0000256" key="7">
    <source>
        <dbReference type="ARBA" id="ARBA00023186"/>
    </source>
</evidence>
<keyword evidence="3 10" id="KW-0547">Nucleotide-binding</keyword>
<dbReference type="InterPro" id="IPR027417">
    <property type="entry name" value="P-loop_NTPase"/>
</dbReference>
<keyword evidence="15" id="KW-0645">Protease</keyword>
<dbReference type="InterPro" id="IPR018368">
    <property type="entry name" value="ClpA/B_CS1"/>
</dbReference>
<evidence type="ECO:0000256" key="8">
    <source>
        <dbReference type="ARBA" id="ARBA00026057"/>
    </source>
</evidence>
<keyword evidence="2 9" id="KW-0677">Repeat</keyword>
<dbReference type="Gene3D" id="1.10.1780.10">
    <property type="entry name" value="Clp, N-terminal domain"/>
    <property type="match status" value="1"/>
</dbReference>
<dbReference type="GO" id="GO:0008233">
    <property type="term" value="F:peptidase activity"/>
    <property type="evidence" value="ECO:0007669"/>
    <property type="project" value="UniProtKB-KW"/>
</dbReference>
<evidence type="ECO:0000256" key="9">
    <source>
        <dbReference type="PROSITE-ProRule" id="PRU01251"/>
    </source>
</evidence>
<evidence type="ECO:0000256" key="6">
    <source>
        <dbReference type="ARBA" id="ARBA00023054"/>
    </source>
</evidence>
<dbReference type="PROSITE" id="PS00871">
    <property type="entry name" value="CLPAB_2"/>
    <property type="match status" value="1"/>
</dbReference>
<evidence type="ECO:0000256" key="2">
    <source>
        <dbReference type="ARBA" id="ARBA00022737"/>
    </source>
</evidence>
<dbReference type="CDD" id="cd19499">
    <property type="entry name" value="RecA-like_ClpB_Hsp104-like"/>
    <property type="match status" value="1"/>
</dbReference>
<dbReference type="SMART" id="SM01086">
    <property type="entry name" value="ClpB_D2-small"/>
    <property type="match status" value="1"/>
</dbReference>
<dbReference type="SMART" id="SM00382">
    <property type="entry name" value="AAA"/>
    <property type="match status" value="2"/>
</dbReference>
<dbReference type="FunFam" id="3.40.50.300:FF:000010">
    <property type="entry name" value="Chaperone clpB 1, putative"/>
    <property type="match status" value="1"/>
</dbReference>
<comment type="similarity">
    <text evidence="1 10">Belongs to the ClpA/ClpB family.</text>
</comment>
<dbReference type="InterPro" id="IPR041546">
    <property type="entry name" value="ClpA/ClpB_AAA_lid"/>
</dbReference>
<dbReference type="SUPFAM" id="SSF81923">
    <property type="entry name" value="Double Clp-N motif"/>
    <property type="match status" value="1"/>
</dbReference>
<feature type="domain" description="Clp R" evidence="14">
    <location>
        <begin position="37"/>
        <end position="179"/>
    </location>
</feature>
<dbReference type="InterPro" id="IPR036628">
    <property type="entry name" value="Clp_N_dom_sf"/>
</dbReference>
<dbReference type="EMBL" id="JAGSOH010000041">
    <property type="protein sequence ID" value="MBR7827768.1"/>
    <property type="molecule type" value="Genomic_DNA"/>
</dbReference>
<dbReference type="PANTHER" id="PTHR11638:SF18">
    <property type="entry name" value="HEAT SHOCK PROTEIN 104"/>
    <property type="match status" value="1"/>
</dbReference>
<keyword evidence="7 10" id="KW-0143">Chaperone</keyword>
<dbReference type="InterPro" id="IPR019489">
    <property type="entry name" value="Clp_ATPase_C"/>
</dbReference>
<dbReference type="Pfam" id="PF02861">
    <property type="entry name" value="Clp_N"/>
    <property type="match status" value="1"/>
</dbReference>
<evidence type="ECO:0000256" key="10">
    <source>
        <dbReference type="RuleBase" id="RU004432"/>
    </source>
</evidence>
<evidence type="ECO:0000259" key="13">
    <source>
        <dbReference type="PROSITE" id="PS50151"/>
    </source>
</evidence>
<keyword evidence="6 11" id="KW-0175">Coiled coil</keyword>
<name>A0A941EBW5_9ACTN</name>
<dbReference type="Proteomes" id="UP000676325">
    <property type="component" value="Unassembled WGS sequence"/>
</dbReference>
<dbReference type="Gene3D" id="1.10.8.60">
    <property type="match status" value="2"/>
</dbReference>
<dbReference type="Pfam" id="PF07724">
    <property type="entry name" value="AAA_2"/>
    <property type="match status" value="1"/>
</dbReference>
<dbReference type="PRINTS" id="PR00300">
    <property type="entry name" value="CLPPROTEASEA"/>
</dbReference>